<evidence type="ECO:0000313" key="6">
    <source>
        <dbReference type="Proteomes" id="UP000019322"/>
    </source>
</evidence>
<accession>A0AA86AKS9</accession>
<name>A0AA86AKS9_SULMK</name>
<dbReference type="RefSeq" id="WP_025344295.1">
    <property type="nucleotide sequence ID" value="NZ_CP007201.1"/>
</dbReference>
<keyword evidence="3" id="KW-0051">Antiviral defense</keyword>
<dbReference type="Pfam" id="PF01881">
    <property type="entry name" value="Cas_Cas6_C"/>
    <property type="match status" value="1"/>
</dbReference>
<evidence type="ECO:0000256" key="2">
    <source>
        <dbReference type="ARBA" id="ARBA00022884"/>
    </source>
</evidence>
<organism evidence="5 6">
    <name type="scientific">Sulfurospirillum multivorans (strain DM 12446 / JCM 15788 / NBRC 109480)</name>
    <dbReference type="NCBI Taxonomy" id="1150621"/>
    <lineage>
        <taxon>Bacteria</taxon>
        <taxon>Pseudomonadati</taxon>
        <taxon>Campylobacterota</taxon>
        <taxon>Epsilonproteobacteria</taxon>
        <taxon>Campylobacterales</taxon>
        <taxon>Sulfurospirillaceae</taxon>
        <taxon>Sulfurospirillum</taxon>
    </lineage>
</organism>
<dbReference type="InterPro" id="IPR010156">
    <property type="entry name" value="CRISPR-assoc_prot_Cas6"/>
</dbReference>
<feature type="domain" description="CRISPR associated protein Cas6 C-terminal" evidence="4">
    <location>
        <begin position="119"/>
        <end position="232"/>
    </location>
</feature>
<evidence type="ECO:0000256" key="3">
    <source>
        <dbReference type="ARBA" id="ARBA00023118"/>
    </source>
</evidence>
<dbReference type="PANTHER" id="PTHR36984:SF1">
    <property type="entry name" value="CRISPR-ASSOCIATED ENDORIBONUCLEASE CAS6 1"/>
    <property type="match status" value="1"/>
</dbReference>
<comment type="similarity">
    <text evidence="1">Belongs to the CRISPR-associated protein Cas6/Cse3/CasE family.</text>
</comment>
<dbReference type="GO" id="GO:0051607">
    <property type="term" value="P:defense response to virus"/>
    <property type="evidence" value="ECO:0007669"/>
    <property type="project" value="UniProtKB-KW"/>
</dbReference>
<sequence>MNYFELTCKVFIKKNIAFQASFELLSKYISFSMYQEGIGEVHQKEGFKYYVFGGLLPIEKEKVYKQGNLYSFTIRSLDETLIDTLKTTLRQNINNENLLVVEAHKKTISQFFITELYSATPVIVSVGNGKYWTMQESGDIIQLQKQLHENAEKKYQSFFGESLHVKENCIQMIKILNEKPQNIVIHKDGKAIRFFGNKVSLIINEDEVSQKLAFVALACGLSEKNSYGAGFMLGRGMK</sequence>
<protein>
    <submittedName>
        <fullName evidence="5">CRISPR-associated endoribonuclease Cas6</fullName>
    </submittedName>
</protein>
<proteinExistence type="inferred from homology"/>
<dbReference type="GO" id="GO:0003723">
    <property type="term" value="F:RNA binding"/>
    <property type="evidence" value="ECO:0007669"/>
    <property type="project" value="UniProtKB-KW"/>
</dbReference>
<reference evidence="5 6" key="1">
    <citation type="journal article" date="2014" name="Environ. Microbiol.">
        <title>Insights into organohalide respiration and the versatile catabolism of Sulfurospirillum multivorans gained from comparative genomics and physiological studies.</title>
        <authorList>
            <person name="Goris T."/>
            <person name="Schubert T."/>
            <person name="Gadkari J."/>
            <person name="Wubet T."/>
            <person name="Tarkka M."/>
            <person name="Buscot F."/>
            <person name="Adrian L."/>
            <person name="Diekert G."/>
        </authorList>
    </citation>
    <scope>NUCLEOTIDE SEQUENCE [LARGE SCALE GENOMIC DNA]</scope>
    <source>
        <strain evidence="6">DM 12446 / JCM 15788 / NBRC 109480</strain>
    </source>
</reference>
<evidence type="ECO:0000256" key="1">
    <source>
        <dbReference type="ARBA" id="ARBA00005937"/>
    </source>
</evidence>
<dbReference type="Proteomes" id="UP000019322">
    <property type="component" value="Chromosome"/>
</dbReference>
<keyword evidence="2" id="KW-0694">RNA-binding</keyword>
<dbReference type="KEGG" id="smul:SMUL_1140"/>
<dbReference type="AlphaFoldDB" id="A0AA86AKS9"/>
<dbReference type="InterPro" id="IPR049435">
    <property type="entry name" value="Cas_Cas6_C"/>
</dbReference>
<dbReference type="GO" id="GO:0016788">
    <property type="term" value="F:hydrolase activity, acting on ester bonds"/>
    <property type="evidence" value="ECO:0007669"/>
    <property type="project" value="InterPro"/>
</dbReference>
<evidence type="ECO:0000313" key="5">
    <source>
        <dbReference type="EMBL" id="AHJ12406.1"/>
    </source>
</evidence>
<evidence type="ECO:0000259" key="4">
    <source>
        <dbReference type="Pfam" id="PF01881"/>
    </source>
</evidence>
<dbReference type="EMBL" id="CP007201">
    <property type="protein sequence ID" value="AHJ12406.1"/>
    <property type="molecule type" value="Genomic_DNA"/>
</dbReference>
<dbReference type="Gene3D" id="3.30.70.1900">
    <property type="match status" value="1"/>
</dbReference>
<dbReference type="NCBIfam" id="TIGR01877">
    <property type="entry name" value="cas_cas6"/>
    <property type="match status" value="1"/>
</dbReference>
<dbReference type="PANTHER" id="PTHR36984">
    <property type="entry name" value="CRISPR-ASSOCIATED ENDORIBONUCLEASE CAS6 1"/>
    <property type="match status" value="1"/>
</dbReference>
<gene>
    <name evidence="5" type="ORF">SMUL_1140</name>
</gene>